<comment type="catalytic activity">
    <reaction evidence="1">
        <text>Endohydrolysis of (1-&gt;4)-beta-D-glucosidic linkages in cellulose, lichenin and cereal beta-D-glucans.</text>
        <dbReference type="EC" id="3.2.1.4"/>
    </reaction>
</comment>
<dbReference type="GO" id="GO:0009251">
    <property type="term" value="P:glucan catabolic process"/>
    <property type="evidence" value="ECO:0007669"/>
    <property type="project" value="TreeGrafter"/>
</dbReference>
<keyword evidence="5" id="KW-0964">Secreted</keyword>
<dbReference type="Gene3D" id="3.20.20.80">
    <property type="entry name" value="Glycosidases"/>
    <property type="match status" value="1"/>
</dbReference>
<keyword evidence="7 9" id="KW-0378">Hydrolase</keyword>
<dbReference type="Pfam" id="PF00734">
    <property type="entry name" value="CBM_1"/>
    <property type="match status" value="1"/>
</dbReference>
<dbReference type="PANTHER" id="PTHR34142:SF1">
    <property type="entry name" value="GLYCOSIDE HYDROLASE FAMILY 5 DOMAIN-CONTAINING PROTEIN"/>
    <property type="match status" value="1"/>
</dbReference>
<proteinExistence type="inferred from homology"/>
<evidence type="ECO:0000256" key="1">
    <source>
        <dbReference type="ARBA" id="ARBA00000966"/>
    </source>
</evidence>
<evidence type="ECO:0000313" key="12">
    <source>
        <dbReference type="EMBL" id="KAK4454540.1"/>
    </source>
</evidence>
<feature type="domain" description="CBM1" evidence="11">
    <location>
        <begin position="16"/>
        <end position="52"/>
    </location>
</feature>
<evidence type="ECO:0000256" key="8">
    <source>
        <dbReference type="ARBA" id="ARBA00023295"/>
    </source>
</evidence>
<comment type="subcellular location">
    <subcellularLocation>
        <location evidence="2">Secreted</location>
    </subcellularLocation>
</comment>
<dbReference type="InterPro" id="IPR035971">
    <property type="entry name" value="CBD_sf"/>
</dbReference>
<reference evidence="12" key="1">
    <citation type="journal article" date="2023" name="Mol. Phylogenet. Evol.">
        <title>Genome-scale phylogeny and comparative genomics of the fungal order Sordariales.</title>
        <authorList>
            <person name="Hensen N."/>
            <person name="Bonometti L."/>
            <person name="Westerberg I."/>
            <person name="Brannstrom I.O."/>
            <person name="Guillou S."/>
            <person name="Cros-Aarteil S."/>
            <person name="Calhoun S."/>
            <person name="Haridas S."/>
            <person name="Kuo A."/>
            <person name="Mondo S."/>
            <person name="Pangilinan J."/>
            <person name="Riley R."/>
            <person name="LaButti K."/>
            <person name="Andreopoulos B."/>
            <person name="Lipzen A."/>
            <person name="Chen C."/>
            <person name="Yan M."/>
            <person name="Daum C."/>
            <person name="Ng V."/>
            <person name="Clum A."/>
            <person name="Steindorff A."/>
            <person name="Ohm R.A."/>
            <person name="Martin F."/>
            <person name="Silar P."/>
            <person name="Natvig D.O."/>
            <person name="Lalanne C."/>
            <person name="Gautier V."/>
            <person name="Ament-Velasquez S.L."/>
            <person name="Kruys A."/>
            <person name="Hutchinson M.I."/>
            <person name="Powell A.J."/>
            <person name="Barry K."/>
            <person name="Miller A.N."/>
            <person name="Grigoriev I.V."/>
            <person name="Debuchy R."/>
            <person name="Gladieux P."/>
            <person name="Hiltunen Thoren M."/>
            <person name="Johannesson H."/>
        </authorList>
    </citation>
    <scope>NUCLEOTIDE SEQUENCE</scope>
    <source>
        <strain evidence="12">PSN243</strain>
    </source>
</reference>
<evidence type="ECO:0000313" key="13">
    <source>
        <dbReference type="Proteomes" id="UP001321760"/>
    </source>
</evidence>
<dbReference type="SUPFAM" id="SSF57180">
    <property type="entry name" value="Cellulose-binding domain"/>
    <property type="match status" value="1"/>
</dbReference>
<evidence type="ECO:0000256" key="6">
    <source>
        <dbReference type="ARBA" id="ARBA00022729"/>
    </source>
</evidence>
<dbReference type="Proteomes" id="UP001321760">
    <property type="component" value="Unassembled WGS sequence"/>
</dbReference>
<dbReference type="InterPro" id="IPR001547">
    <property type="entry name" value="Glyco_hydro_5"/>
</dbReference>
<evidence type="ECO:0000256" key="7">
    <source>
        <dbReference type="ARBA" id="ARBA00022801"/>
    </source>
</evidence>
<dbReference type="GO" id="GO:0008810">
    <property type="term" value="F:cellulase activity"/>
    <property type="evidence" value="ECO:0007669"/>
    <property type="project" value="UniProtKB-EC"/>
</dbReference>
<evidence type="ECO:0000256" key="5">
    <source>
        <dbReference type="ARBA" id="ARBA00022525"/>
    </source>
</evidence>
<feature type="chain" id="PRO_5043508018" description="cellulase" evidence="10">
    <location>
        <begin position="17"/>
        <end position="511"/>
    </location>
</feature>
<dbReference type="PANTHER" id="PTHR34142">
    <property type="entry name" value="ENDO-BETA-1,4-GLUCANASE A"/>
    <property type="match status" value="1"/>
</dbReference>
<evidence type="ECO:0000256" key="4">
    <source>
        <dbReference type="ARBA" id="ARBA00012601"/>
    </source>
</evidence>
<evidence type="ECO:0000256" key="9">
    <source>
        <dbReference type="RuleBase" id="RU361153"/>
    </source>
</evidence>
<evidence type="ECO:0000256" key="10">
    <source>
        <dbReference type="SAM" id="SignalP"/>
    </source>
</evidence>
<evidence type="ECO:0000256" key="2">
    <source>
        <dbReference type="ARBA" id="ARBA00004613"/>
    </source>
</evidence>
<comment type="caution">
    <text evidence="12">The sequence shown here is derived from an EMBL/GenBank/DDBJ whole genome shotgun (WGS) entry which is preliminary data.</text>
</comment>
<dbReference type="SUPFAM" id="SSF51445">
    <property type="entry name" value="(Trans)glycosidases"/>
    <property type="match status" value="1"/>
</dbReference>
<dbReference type="Pfam" id="PF00150">
    <property type="entry name" value="Cellulase"/>
    <property type="match status" value="1"/>
</dbReference>
<dbReference type="SMART" id="SM00236">
    <property type="entry name" value="fCBD"/>
    <property type="match status" value="1"/>
</dbReference>
<dbReference type="EC" id="3.2.1.4" evidence="4"/>
<evidence type="ECO:0000256" key="3">
    <source>
        <dbReference type="ARBA" id="ARBA00005641"/>
    </source>
</evidence>
<dbReference type="InterPro" id="IPR017853">
    <property type="entry name" value="GH"/>
</dbReference>
<accession>A0AAV9H1N6</accession>
<organism evidence="12 13">
    <name type="scientific">Podospora aff. communis PSN243</name>
    <dbReference type="NCBI Taxonomy" id="3040156"/>
    <lineage>
        <taxon>Eukaryota</taxon>
        <taxon>Fungi</taxon>
        <taxon>Dikarya</taxon>
        <taxon>Ascomycota</taxon>
        <taxon>Pezizomycotina</taxon>
        <taxon>Sordariomycetes</taxon>
        <taxon>Sordariomycetidae</taxon>
        <taxon>Sordariales</taxon>
        <taxon>Podosporaceae</taxon>
        <taxon>Podospora</taxon>
    </lineage>
</organism>
<protein>
    <recommendedName>
        <fullName evidence="4">cellulase</fullName>
        <ecNumber evidence="4">3.2.1.4</ecNumber>
    </recommendedName>
</protein>
<dbReference type="InterPro" id="IPR000254">
    <property type="entry name" value="CBD"/>
</dbReference>
<evidence type="ECO:0000259" key="11">
    <source>
        <dbReference type="PROSITE" id="PS51164"/>
    </source>
</evidence>
<keyword evidence="8 9" id="KW-0326">Glycosidase</keyword>
<dbReference type="GO" id="GO:0030248">
    <property type="term" value="F:cellulose binding"/>
    <property type="evidence" value="ECO:0007669"/>
    <property type="project" value="InterPro"/>
</dbReference>
<sequence length="511" mass="54536">MRSSVLVGAFATGAIAQGGAWAQCGGNNWPGPFTCVSGYTCVRINEWYSQCQPGAAATTMTTTTRATTSATTTSRTSATASATSVPGKFKWFGINQSGAEFGEKVYPGTWGTEFIFPSKNAIQHLIGQGYNVFRVCFSMERLVPSTITGSFDPGYLRNLTDTLNFITNAGAYAIPDPHNYGRYYGQVITSTSDFKTFFINFAGQFSSNSRIIWDVNNEFHTMSQDLVLQLNQAAIDGIRAAGARSQYILAEGNQWSGAWSWNVTNNNMVVLTDPENKLIYQMHQYLDSDSSGTNANCVSADIGVQRVVGATAWLRANGKLGLLGEFAGGANPLCKTAVTRMLDHLRANSDINPHGNFVIGNSTLDKTSVVVSVTVTHFVSVVVAVVVHPGPKGVVAELKLEPELASDSTISTTELELELVDTTSSVFAVVEDATLSYPPPHFLHVNTHCKLVASTYPIGSLISPVCEGASLVVADPDGESEPEGVQASSPLAVCEDDGFGDAHEGRDIFGG</sequence>
<comment type="similarity">
    <text evidence="3 9">Belongs to the glycosyl hydrolase 5 (cellulase A) family.</text>
</comment>
<name>A0AAV9H1N6_9PEZI</name>
<dbReference type="EMBL" id="MU865916">
    <property type="protein sequence ID" value="KAK4454540.1"/>
    <property type="molecule type" value="Genomic_DNA"/>
</dbReference>
<keyword evidence="13" id="KW-1185">Reference proteome</keyword>
<dbReference type="GO" id="GO:0005576">
    <property type="term" value="C:extracellular region"/>
    <property type="evidence" value="ECO:0007669"/>
    <property type="project" value="UniProtKB-SubCell"/>
</dbReference>
<keyword evidence="6 10" id="KW-0732">Signal</keyword>
<dbReference type="AlphaFoldDB" id="A0AAV9H1N6"/>
<feature type="signal peptide" evidence="10">
    <location>
        <begin position="1"/>
        <end position="16"/>
    </location>
</feature>
<dbReference type="PROSITE" id="PS00562">
    <property type="entry name" value="CBM1_1"/>
    <property type="match status" value="1"/>
</dbReference>
<dbReference type="PROSITE" id="PS51164">
    <property type="entry name" value="CBM1_2"/>
    <property type="match status" value="1"/>
</dbReference>
<gene>
    <name evidence="12" type="ORF">QBC34DRAFT_490343</name>
</gene>
<reference evidence="12" key="2">
    <citation type="submission" date="2023-05" db="EMBL/GenBank/DDBJ databases">
        <authorList>
            <consortium name="Lawrence Berkeley National Laboratory"/>
            <person name="Steindorff A."/>
            <person name="Hensen N."/>
            <person name="Bonometti L."/>
            <person name="Westerberg I."/>
            <person name="Brannstrom I.O."/>
            <person name="Guillou S."/>
            <person name="Cros-Aarteil S."/>
            <person name="Calhoun S."/>
            <person name="Haridas S."/>
            <person name="Kuo A."/>
            <person name="Mondo S."/>
            <person name="Pangilinan J."/>
            <person name="Riley R."/>
            <person name="Labutti K."/>
            <person name="Andreopoulos B."/>
            <person name="Lipzen A."/>
            <person name="Chen C."/>
            <person name="Yanf M."/>
            <person name="Daum C."/>
            <person name="Ng V."/>
            <person name="Clum A."/>
            <person name="Ohm R."/>
            <person name="Martin F."/>
            <person name="Silar P."/>
            <person name="Natvig D."/>
            <person name="Lalanne C."/>
            <person name="Gautier V."/>
            <person name="Ament-Velasquez S.L."/>
            <person name="Kruys A."/>
            <person name="Hutchinson M.I."/>
            <person name="Powell A.J."/>
            <person name="Barry K."/>
            <person name="Miller A.N."/>
            <person name="Grigoriev I.V."/>
            <person name="Debuchy R."/>
            <person name="Gladieux P."/>
            <person name="Thoren M.H."/>
            <person name="Johannesson H."/>
        </authorList>
    </citation>
    <scope>NUCLEOTIDE SEQUENCE</scope>
    <source>
        <strain evidence="12">PSN243</strain>
    </source>
</reference>